<feature type="domain" description="AntA/AntB antirepressor" evidence="2">
    <location>
        <begin position="23"/>
        <end position="93"/>
    </location>
</feature>
<accession>A0ABY4E0D6</accession>
<dbReference type="EMBL" id="CP091511">
    <property type="protein sequence ID" value="UOO89191.1"/>
    <property type="molecule type" value="Genomic_DNA"/>
</dbReference>
<evidence type="ECO:0000313" key="4">
    <source>
        <dbReference type="Proteomes" id="UP000832011"/>
    </source>
</evidence>
<gene>
    <name evidence="3" type="ORF">LVJ82_17370</name>
</gene>
<evidence type="ECO:0000313" key="3">
    <source>
        <dbReference type="EMBL" id="UOO89191.1"/>
    </source>
</evidence>
<organism evidence="3 4">
    <name type="scientific">Vitreoscilla massiliensis</name>
    <dbReference type="NCBI Taxonomy" id="1689272"/>
    <lineage>
        <taxon>Bacteria</taxon>
        <taxon>Pseudomonadati</taxon>
        <taxon>Pseudomonadota</taxon>
        <taxon>Betaproteobacteria</taxon>
        <taxon>Neisseriales</taxon>
        <taxon>Neisseriaceae</taxon>
        <taxon>Vitreoscilla</taxon>
    </lineage>
</organism>
<dbReference type="InterPro" id="IPR013557">
    <property type="entry name" value="AntA/B_antirep"/>
</dbReference>
<sequence>MPQTSFSVPVFQSTLNGVDESLVDARTLHKVLQVGKAFAAWIRNRIDEYNFIENQDFTFAIQNGKAKQRGGHNKIDYHLTLNMAKELAMIEKTDIGRMVRRYFIQCERLAFNQHSAGNGKVTEPQKQQIKEAVNKRHH</sequence>
<evidence type="ECO:0000259" key="2">
    <source>
        <dbReference type="Pfam" id="PF08346"/>
    </source>
</evidence>
<dbReference type="Pfam" id="PF08346">
    <property type="entry name" value="AntA"/>
    <property type="match status" value="1"/>
</dbReference>
<dbReference type="RefSeq" id="WP_199822590.1">
    <property type="nucleotide sequence ID" value="NZ_CABKVG010000010.1"/>
</dbReference>
<evidence type="ECO:0000256" key="1">
    <source>
        <dbReference type="SAM" id="MobiDB-lite"/>
    </source>
</evidence>
<protein>
    <submittedName>
        <fullName evidence="3">AntA/AntB antirepressor family protein</fullName>
    </submittedName>
</protein>
<proteinExistence type="predicted"/>
<feature type="region of interest" description="Disordered" evidence="1">
    <location>
        <begin position="116"/>
        <end position="138"/>
    </location>
</feature>
<reference evidence="3 4" key="1">
    <citation type="journal article" date="2022" name="Res Sq">
        <title>Evolution of multicellular longitudinally dividing oral cavity symbionts (Neisseriaceae).</title>
        <authorList>
            <person name="Nyongesa S."/>
            <person name="Weber P."/>
            <person name="Bernet E."/>
            <person name="Pullido F."/>
            <person name="Nieckarz M."/>
            <person name="Delaby M."/>
            <person name="Nieves C."/>
            <person name="Viehboeck T."/>
            <person name="Krause N."/>
            <person name="Rivera-Millot A."/>
            <person name="Nakamura A."/>
            <person name="Vischer N."/>
            <person name="VanNieuwenhze M."/>
            <person name="Brun Y."/>
            <person name="Cava F."/>
            <person name="Bulgheresi S."/>
            <person name="Veyrier F."/>
        </authorList>
    </citation>
    <scope>NUCLEOTIDE SEQUENCE [LARGE SCALE GENOMIC DNA]</scope>
    <source>
        <strain evidence="3 4">SN4</strain>
    </source>
</reference>
<keyword evidence="4" id="KW-1185">Reference proteome</keyword>
<dbReference type="Proteomes" id="UP000832011">
    <property type="component" value="Chromosome"/>
</dbReference>
<name>A0ABY4E0D6_9NEIS</name>
<feature type="compositionally biased region" description="Basic and acidic residues" evidence="1">
    <location>
        <begin position="128"/>
        <end position="138"/>
    </location>
</feature>